<evidence type="ECO:0000256" key="2">
    <source>
        <dbReference type="ARBA" id="ARBA00023015"/>
    </source>
</evidence>
<gene>
    <name evidence="7" type="ORF">DVJ77_03940</name>
</gene>
<dbReference type="GO" id="GO:0016987">
    <property type="term" value="F:sigma factor activity"/>
    <property type="evidence" value="ECO:0007669"/>
    <property type="project" value="UniProtKB-KW"/>
</dbReference>
<dbReference type="SUPFAM" id="SSF88659">
    <property type="entry name" value="Sigma3 and sigma4 domains of RNA polymerase sigma factors"/>
    <property type="match status" value="1"/>
</dbReference>
<keyword evidence="4" id="KW-0804">Transcription</keyword>
<evidence type="ECO:0000256" key="3">
    <source>
        <dbReference type="ARBA" id="ARBA00023082"/>
    </source>
</evidence>
<dbReference type="NCBIfam" id="TIGR02937">
    <property type="entry name" value="sigma70-ECF"/>
    <property type="match status" value="1"/>
</dbReference>
<dbReference type="Proteomes" id="UP000253782">
    <property type="component" value="Unassembled WGS sequence"/>
</dbReference>
<dbReference type="InterPro" id="IPR013325">
    <property type="entry name" value="RNA_pol_sigma_r2"/>
</dbReference>
<reference evidence="7 8" key="1">
    <citation type="submission" date="2018-07" db="EMBL/GenBank/DDBJ databases">
        <title>Dyella tabacisoli L4-6T, whole genome shotgun sequence.</title>
        <authorList>
            <person name="Zhou X.-K."/>
            <person name="Li W.-J."/>
            <person name="Duan Y.-Q."/>
        </authorList>
    </citation>
    <scope>NUCLEOTIDE SEQUENCE [LARGE SCALE GENOMIC DNA]</scope>
    <source>
        <strain evidence="7 8">L4-6</strain>
    </source>
</reference>
<dbReference type="AlphaFoldDB" id="A0A369UXE7"/>
<dbReference type="RefSeq" id="WP_114844123.1">
    <property type="nucleotide sequence ID" value="NZ_JBHSPE010000001.1"/>
</dbReference>
<dbReference type="OrthoDB" id="9780326at2"/>
<dbReference type="InterPro" id="IPR013324">
    <property type="entry name" value="RNA_pol_sigma_r3/r4-like"/>
</dbReference>
<proteinExistence type="inferred from homology"/>
<keyword evidence="3" id="KW-0731">Sigma factor</keyword>
<dbReference type="Gene3D" id="1.10.1740.10">
    <property type="match status" value="1"/>
</dbReference>
<organism evidence="7 8">
    <name type="scientific">Dyella tabacisoli</name>
    <dbReference type="NCBI Taxonomy" id="2282381"/>
    <lineage>
        <taxon>Bacteria</taxon>
        <taxon>Pseudomonadati</taxon>
        <taxon>Pseudomonadota</taxon>
        <taxon>Gammaproteobacteria</taxon>
        <taxon>Lysobacterales</taxon>
        <taxon>Rhodanobacteraceae</taxon>
        <taxon>Dyella</taxon>
    </lineage>
</organism>
<comment type="similarity">
    <text evidence="1">Belongs to the sigma-70 factor family. ECF subfamily.</text>
</comment>
<dbReference type="Pfam" id="PF08281">
    <property type="entry name" value="Sigma70_r4_2"/>
    <property type="match status" value="1"/>
</dbReference>
<evidence type="ECO:0000313" key="8">
    <source>
        <dbReference type="Proteomes" id="UP000253782"/>
    </source>
</evidence>
<dbReference type="InterPro" id="IPR036388">
    <property type="entry name" value="WH-like_DNA-bd_sf"/>
</dbReference>
<keyword evidence="2" id="KW-0805">Transcription regulation</keyword>
<comment type="caution">
    <text evidence="7">The sequence shown here is derived from an EMBL/GenBank/DDBJ whole genome shotgun (WGS) entry which is preliminary data.</text>
</comment>
<dbReference type="Pfam" id="PF04542">
    <property type="entry name" value="Sigma70_r2"/>
    <property type="match status" value="1"/>
</dbReference>
<dbReference type="GO" id="GO:0006352">
    <property type="term" value="P:DNA-templated transcription initiation"/>
    <property type="evidence" value="ECO:0007669"/>
    <property type="project" value="InterPro"/>
</dbReference>
<evidence type="ECO:0000256" key="1">
    <source>
        <dbReference type="ARBA" id="ARBA00010641"/>
    </source>
</evidence>
<feature type="domain" description="RNA polymerase sigma factor 70 region 4 type 2" evidence="6">
    <location>
        <begin position="111"/>
        <end position="162"/>
    </location>
</feature>
<dbReference type="PANTHER" id="PTHR43133">
    <property type="entry name" value="RNA POLYMERASE ECF-TYPE SIGMA FACTO"/>
    <property type="match status" value="1"/>
</dbReference>
<evidence type="ECO:0000313" key="7">
    <source>
        <dbReference type="EMBL" id="RDD83009.1"/>
    </source>
</evidence>
<evidence type="ECO:0000259" key="6">
    <source>
        <dbReference type="Pfam" id="PF08281"/>
    </source>
</evidence>
<accession>A0A369UXE7</accession>
<dbReference type="CDD" id="cd06171">
    <property type="entry name" value="Sigma70_r4"/>
    <property type="match status" value="1"/>
</dbReference>
<dbReference type="EMBL" id="QQAH01000002">
    <property type="protein sequence ID" value="RDD83009.1"/>
    <property type="molecule type" value="Genomic_DNA"/>
</dbReference>
<evidence type="ECO:0000256" key="4">
    <source>
        <dbReference type="ARBA" id="ARBA00023163"/>
    </source>
</evidence>
<dbReference type="PANTHER" id="PTHR43133:SF45">
    <property type="entry name" value="RNA POLYMERASE ECF-TYPE SIGMA FACTOR"/>
    <property type="match status" value="1"/>
</dbReference>
<sequence length="176" mass="20175">MAMTELQKCFDALLREHQKIVFKVAGIYARQAEDRHDLAQEICAQLWRSFGSYDAQRGRFTTWMYRIALNVGISHARRERGQGERFEPLDEYLLDTLGGGTPITEPDERLQSLHAFIAQLDALHRALILLYLEDRSYTEIADIIGISETNVATKIHRIKQRLRGQMRADETLTAGA</sequence>
<dbReference type="InterPro" id="IPR013249">
    <property type="entry name" value="RNA_pol_sigma70_r4_t2"/>
</dbReference>
<protein>
    <submittedName>
        <fullName evidence="7">RNA polymerase sigma factor</fullName>
    </submittedName>
</protein>
<dbReference type="InterPro" id="IPR007627">
    <property type="entry name" value="RNA_pol_sigma70_r2"/>
</dbReference>
<dbReference type="SUPFAM" id="SSF88946">
    <property type="entry name" value="Sigma2 domain of RNA polymerase sigma factors"/>
    <property type="match status" value="1"/>
</dbReference>
<evidence type="ECO:0000259" key="5">
    <source>
        <dbReference type="Pfam" id="PF04542"/>
    </source>
</evidence>
<dbReference type="InterPro" id="IPR039425">
    <property type="entry name" value="RNA_pol_sigma-70-like"/>
</dbReference>
<dbReference type="InterPro" id="IPR014284">
    <property type="entry name" value="RNA_pol_sigma-70_dom"/>
</dbReference>
<feature type="domain" description="RNA polymerase sigma-70 region 2" evidence="5">
    <location>
        <begin position="13"/>
        <end position="80"/>
    </location>
</feature>
<dbReference type="Gene3D" id="1.10.10.10">
    <property type="entry name" value="Winged helix-like DNA-binding domain superfamily/Winged helix DNA-binding domain"/>
    <property type="match status" value="1"/>
</dbReference>
<name>A0A369UXE7_9GAMM</name>
<keyword evidence="8" id="KW-1185">Reference proteome</keyword>
<dbReference type="GO" id="GO:0003677">
    <property type="term" value="F:DNA binding"/>
    <property type="evidence" value="ECO:0007669"/>
    <property type="project" value="InterPro"/>
</dbReference>